<name>A0A7W3QST2_ACTNM</name>
<dbReference type="AlphaFoldDB" id="A0A7W3QST2"/>
<protein>
    <submittedName>
        <fullName evidence="1">Uncharacterized protein</fullName>
    </submittedName>
</protein>
<organism evidence="1 2">
    <name type="scientific">Actinomadura namibiensis</name>
    <dbReference type="NCBI Taxonomy" id="182080"/>
    <lineage>
        <taxon>Bacteria</taxon>
        <taxon>Bacillati</taxon>
        <taxon>Actinomycetota</taxon>
        <taxon>Actinomycetes</taxon>
        <taxon>Streptosporangiales</taxon>
        <taxon>Thermomonosporaceae</taxon>
        <taxon>Actinomadura</taxon>
    </lineage>
</organism>
<proteinExistence type="predicted"/>
<reference evidence="1 2" key="1">
    <citation type="submission" date="2020-08" db="EMBL/GenBank/DDBJ databases">
        <title>Genomic Encyclopedia of Type Strains, Phase IV (KMG-IV): sequencing the most valuable type-strain genomes for metagenomic binning, comparative biology and taxonomic classification.</title>
        <authorList>
            <person name="Goeker M."/>
        </authorList>
    </citation>
    <scope>NUCLEOTIDE SEQUENCE [LARGE SCALE GENOMIC DNA]</scope>
    <source>
        <strain evidence="1 2">DSM 44197</strain>
    </source>
</reference>
<accession>A0A7W3QST2</accession>
<dbReference type="EMBL" id="JACJIA010000029">
    <property type="protein sequence ID" value="MBA8957703.1"/>
    <property type="molecule type" value="Genomic_DNA"/>
</dbReference>
<evidence type="ECO:0000313" key="1">
    <source>
        <dbReference type="EMBL" id="MBA8957703.1"/>
    </source>
</evidence>
<evidence type="ECO:0000313" key="2">
    <source>
        <dbReference type="Proteomes" id="UP000572680"/>
    </source>
</evidence>
<sequence>MATIKRSVSFDQDAWEMAKAAAARAGMSPSAWVSRAARRQAIKDGYQGGPVGAEADVEALALADETEAAAAEEWRAAG</sequence>
<comment type="caution">
    <text evidence="1">The sequence shown here is derived from an EMBL/GenBank/DDBJ whole genome shotgun (WGS) entry which is preliminary data.</text>
</comment>
<gene>
    <name evidence="1" type="ORF">HNR61_009402</name>
</gene>
<dbReference type="Proteomes" id="UP000572680">
    <property type="component" value="Unassembled WGS sequence"/>
</dbReference>
<dbReference type="RefSeq" id="WP_182849499.1">
    <property type="nucleotide sequence ID" value="NZ_BAAALP010000091.1"/>
</dbReference>
<keyword evidence="2" id="KW-1185">Reference proteome</keyword>